<dbReference type="AlphaFoldDB" id="A0AAX3EM84"/>
<gene>
    <name evidence="3" type="ORF">NL394_07595</name>
</gene>
<protein>
    <submittedName>
        <fullName evidence="3">Ferritin-like domain-containing protein</fullName>
    </submittedName>
</protein>
<feature type="compositionally biased region" description="Pro residues" evidence="1">
    <location>
        <begin position="167"/>
        <end position="182"/>
    </location>
</feature>
<feature type="domain" description="DUF4439" evidence="2">
    <location>
        <begin position="213"/>
        <end position="340"/>
    </location>
</feature>
<evidence type="ECO:0000259" key="2">
    <source>
        <dbReference type="Pfam" id="PF14530"/>
    </source>
</evidence>
<proteinExistence type="predicted"/>
<name>A0AAX3EM84_PAEUR</name>
<dbReference type="InterPro" id="IPR029447">
    <property type="entry name" value="DUF4439"/>
</dbReference>
<dbReference type="Proteomes" id="UP001163293">
    <property type="component" value="Chromosome"/>
</dbReference>
<reference evidence="3" key="1">
    <citation type="submission" date="2022-07" db="EMBL/GenBank/DDBJ databases">
        <authorList>
            <person name="Wu T."/>
        </authorList>
    </citation>
    <scope>NUCLEOTIDE SEQUENCE</scope>
    <source>
        <strain evidence="3">SD-1</strain>
    </source>
</reference>
<dbReference type="InterPro" id="IPR012347">
    <property type="entry name" value="Ferritin-like"/>
</dbReference>
<feature type="compositionally biased region" description="Low complexity" evidence="1">
    <location>
        <begin position="183"/>
        <end position="204"/>
    </location>
</feature>
<dbReference type="RefSeq" id="WP_164888697.1">
    <property type="nucleotide sequence ID" value="NZ_CP043010.1"/>
</dbReference>
<organism evidence="3 4">
    <name type="scientific">Paenarthrobacter ureafaciens</name>
    <dbReference type="NCBI Taxonomy" id="37931"/>
    <lineage>
        <taxon>Bacteria</taxon>
        <taxon>Bacillati</taxon>
        <taxon>Actinomycetota</taxon>
        <taxon>Actinomycetes</taxon>
        <taxon>Micrococcales</taxon>
        <taxon>Micrococcaceae</taxon>
        <taxon>Paenarthrobacter</taxon>
    </lineage>
</organism>
<sequence length="359" mass="36428">MSPKKTPRHWPRIVLVGLVALLVAATGMVILPRDSGDPEPVPFSESARAAAYEDAVALRESAGRLVDAQGSNAADTALADAVTLLTTHARALLKAGDRPPVESPTRAGVTDPDTPADVVTRLSASGGQRLRDAEKADGGTSRLLAAVGTAQVLEAERIAARLKLPAPAPAGPAASPVPPGSPVPAASDSGGQDAACASAGPATDPAAATTASALAAAVRLEHESVYVYQVALKRLPEAEASEAAKSLEAHQQLLKEAELLTRANCADVPRREAGYRLGEHFTEDPAAALGTMEIGSLPAFGDLIALSDGRTRAWAAEALMAATRRALAWGAAGPALPGLAVDVEDLPALPTPAPTAAGN</sequence>
<feature type="region of interest" description="Disordered" evidence="1">
    <location>
        <begin position="96"/>
        <end position="117"/>
    </location>
</feature>
<dbReference type="SUPFAM" id="SSF47240">
    <property type="entry name" value="Ferritin-like"/>
    <property type="match status" value="1"/>
</dbReference>
<dbReference type="Pfam" id="PF14530">
    <property type="entry name" value="DUF4439"/>
    <property type="match status" value="1"/>
</dbReference>
<evidence type="ECO:0000313" key="3">
    <source>
        <dbReference type="EMBL" id="UYV99056.1"/>
    </source>
</evidence>
<dbReference type="Gene3D" id="1.20.1260.10">
    <property type="match status" value="1"/>
</dbReference>
<keyword evidence="4" id="KW-1185">Reference proteome</keyword>
<evidence type="ECO:0000313" key="4">
    <source>
        <dbReference type="Proteomes" id="UP001163293"/>
    </source>
</evidence>
<dbReference type="EMBL" id="CP101185">
    <property type="protein sequence ID" value="UYV99056.1"/>
    <property type="molecule type" value="Genomic_DNA"/>
</dbReference>
<dbReference type="InterPro" id="IPR009078">
    <property type="entry name" value="Ferritin-like_SF"/>
</dbReference>
<evidence type="ECO:0000256" key="1">
    <source>
        <dbReference type="SAM" id="MobiDB-lite"/>
    </source>
</evidence>
<feature type="region of interest" description="Disordered" evidence="1">
    <location>
        <begin position="167"/>
        <end position="204"/>
    </location>
</feature>
<accession>A0AAX3EM84</accession>